<keyword evidence="1" id="KW-0812">Transmembrane</keyword>
<evidence type="ECO:0000256" key="2">
    <source>
        <dbReference type="SAM" id="SignalP"/>
    </source>
</evidence>
<keyword evidence="4" id="KW-1185">Reference proteome</keyword>
<feature type="signal peptide" evidence="2">
    <location>
        <begin position="1"/>
        <end position="15"/>
    </location>
</feature>
<feature type="chain" id="PRO_5047396233" evidence="2">
    <location>
        <begin position="16"/>
        <end position="191"/>
    </location>
</feature>
<name>A0ABN9W887_9DINO</name>
<keyword evidence="1" id="KW-1133">Transmembrane helix</keyword>
<gene>
    <name evidence="3" type="ORF">PCOR1329_LOCUS63872</name>
</gene>
<feature type="transmembrane region" description="Helical" evidence="1">
    <location>
        <begin position="55"/>
        <end position="74"/>
    </location>
</feature>
<organism evidence="3 4">
    <name type="scientific">Prorocentrum cordatum</name>
    <dbReference type="NCBI Taxonomy" id="2364126"/>
    <lineage>
        <taxon>Eukaryota</taxon>
        <taxon>Sar</taxon>
        <taxon>Alveolata</taxon>
        <taxon>Dinophyceae</taxon>
        <taxon>Prorocentrales</taxon>
        <taxon>Prorocentraceae</taxon>
        <taxon>Prorocentrum</taxon>
    </lineage>
</organism>
<reference evidence="3" key="1">
    <citation type="submission" date="2023-10" db="EMBL/GenBank/DDBJ databases">
        <authorList>
            <person name="Chen Y."/>
            <person name="Shah S."/>
            <person name="Dougan E. K."/>
            <person name="Thang M."/>
            <person name="Chan C."/>
        </authorList>
    </citation>
    <scope>NUCLEOTIDE SEQUENCE [LARGE SCALE GENOMIC DNA]</scope>
</reference>
<protein>
    <submittedName>
        <fullName evidence="3">Uncharacterized protein</fullName>
    </submittedName>
</protein>
<accession>A0ABN9W887</accession>
<dbReference type="Proteomes" id="UP001189429">
    <property type="component" value="Unassembled WGS sequence"/>
</dbReference>
<keyword evidence="2" id="KW-0732">Signal</keyword>
<keyword evidence="1" id="KW-0472">Membrane</keyword>
<comment type="caution">
    <text evidence="3">The sequence shown here is derived from an EMBL/GenBank/DDBJ whole genome shotgun (WGS) entry which is preliminary data.</text>
</comment>
<sequence>MQSPWSAMMLRSSWAGLLFGFLASLLRLGVGLGIWRVRGAGPDGPSPQPAKMGLPMNVASIVLLVGTCMLHAGWEAANYMFRPLPLLYRLGSAGHLVNSLLTCSLACALASAADSIGVELENLVVGDCDAANFKERVHHPMVNFLDRNNKYLAKLGLPLVLISFSLVDMRSGGSYMPSCCFPAAPPRQPFS</sequence>
<proteinExistence type="predicted"/>
<evidence type="ECO:0000256" key="1">
    <source>
        <dbReference type="SAM" id="Phobius"/>
    </source>
</evidence>
<dbReference type="EMBL" id="CAUYUJ010018125">
    <property type="protein sequence ID" value="CAK0880849.1"/>
    <property type="molecule type" value="Genomic_DNA"/>
</dbReference>
<evidence type="ECO:0000313" key="3">
    <source>
        <dbReference type="EMBL" id="CAK0880849.1"/>
    </source>
</evidence>
<evidence type="ECO:0000313" key="4">
    <source>
        <dbReference type="Proteomes" id="UP001189429"/>
    </source>
</evidence>